<organism evidence="2 3">
    <name type="scientific">Streptomyces sannanensis</name>
    <dbReference type="NCBI Taxonomy" id="285536"/>
    <lineage>
        <taxon>Bacteria</taxon>
        <taxon>Bacillati</taxon>
        <taxon>Actinomycetota</taxon>
        <taxon>Actinomycetes</taxon>
        <taxon>Kitasatosporales</taxon>
        <taxon>Streptomycetaceae</taxon>
        <taxon>Streptomyces</taxon>
    </lineage>
</organism>
<proteinExistence type="predicted"/>
<protein>
    <recommendedName>
        <fullName evidence="1">DUF1023 domain-containing protein</fullName>
    </recommendedName>
</protein>
<feature type="domain" description="DUF1023" evidence="1">
    <location>
        <begin position="23"/>
        <end position="69"/>
    </location>
</feature>
<sequence length="125" mass="13058">MPLNSNSRRAPETWSALAGAADAGGRGLDTDDTVVVGSPGLTVDRADQLHIDPKRLWVGAAHDDLVSNITSGATLGEDPKTPEFGAQRMYVDTDGHSGYWDDGSQSLKNQGAIIAGQPPGSGMNR</sequence>
<dbReference type="Proteomes" id="UP001499990">
    <property type="component" value="Unassembled WGS sequence"/>
</dbReference>
<reference evidence="3" key="1">
    <citation type="journal article" date="2019" name="Int. J. Syst. Evol. Microbiol.">
        <title>The Global Catalogue of Microorganisms (GCM) 10K type strain sequencing project: providing services to taxonomists for standard genome sequencing and annotation.</title>
        <authorList>
            <consortium name="The Broad Institute Genomics Platform"/>
            <consortium name="The Broad Institute Genome Sequencing Center for Infectious Disease"/>
            <person name="Wu L."/>
            <person name="Ma J."/>
        </authorList>
    </citation>
    <scope>NUCLEOTIDE SEQUENCE [LARGE SCALE GENOMIC DNA]</scope>
    <source>
        <strain evidence="3">JCM 9651</strain>
    </source>
</reference>
<comment type="caution">
    <text evidence="2">The sequence shown here is derived from an EMBL/GenBank/DDBJ whole genome shotgun (WGS) entry which is preliminary data.</text>
</comment>
<evidence type="ECO:0000313" key="3">
    <source>
        <dbReference type="Proteomes" id="UP001499990"/>
    </source>
</evidence>
<keyword evidence="3" id="KW-1185">Reference proteome</keyword>
<evidence type="ECO:0000313" key="2">
    <source>
        <dbReference type="EMBL" id="GAA3374337.1"/>
    </source>
</evidence>
<dbReference type="Pfam" id="PF06259">
    <property type="entry name" value="Abhydrolase_8"/>
    <property type="match status" value="1"/>
</dbReference>
<dbReference type="InterPro" id="IPR010427">
    <property type="entry name" value="DUF1023"/>
</dbReference>
<evidence type="ECO:0000259" key="1">
    <source>
        <dbReference type="Pfam" id="PF06259"/>
    </source>
</evidence>
<name>A0ABP6SEQ9_9ACTN</name>
<gene>
    <name evidence="2" type="ORF">GCM10020367_37840</name>
</gene>
<dbReference type="RefSeq" id="WP_345039092.1">
    <property type="nucleotide sequence ID" value="NZ_BAAAYL010000001.1"/>
</dbReference>
<accession>A0ABP6SEQ9</accession>
<dbReference type="EMBL" id="BAAAYL010000001">
    <property type="protein sequence ID" value="GAA3374337.1"/>
    <property type="molecule type" value="Genomic_DNA"/>
</dbReference>